<comment type="caution">
    <text evidence="2">The sequence shown here is derived from an EMBL/GenBank/DDBJ whole genome shotgun (WGS) entry which is preliminary data.</text>
</comment>
<evidence type="ECO:0000256" key="1">
    <source>
        <dbReference type="ARBA" id="ARBA00022737"/>
    </source>
</evidence>
<reference evidence="2" key="1">
    <citation type="submission" date="2021-02" db="EMBL/GenBank/DDBJ databases">
        <title>First Annotated Genome of the Yellow-green Alga Tribonema minus.</title>
        <authorList>
            <person name="Mahan K.M."/>
        </authorList>
    </citation>
    <scope>NUCLEOTIDE SEQUENCE</scope>
    <source>
        <strain evidence="2">UTEX B ZZ1240</strain>
    </source>
</reference>
<dbReference type="PANTHER" id="PTHR22895:SF0">
    <property type="entry name" value="ARMADILLO REPEAT-CONTAINING PROTEIN 6"/>
    <property type="match status" value="1"/>
</dbReference>
<name>A0A835YKK9_9STRA</name>
<keyword evidence="3" id="KW-1185">Reference proteome</keyword>
<dbReference type="SMART" id="SM00185">
    <property type="entry name" value="ARM"/>
    <property type="match status" value="6"/>
</dbReference>
<dbReference type="Gene3D" id="1.25.10.10">
    <property type="entry name" value="Leucine-rich Repeat Variant"/>
    <property type="match status" value="4"/>
</dbReference>
<dbReference type="InterPro" id="IPR011989">
    <property type="entry name" value="ARM-like"/>
</dbReference>
<dbReference type="PANTHER" id="PTHR22895">
    <property type="entry name" value="ARMADILLO REPEAT-CONTAINING PROTEIN 6"/>
    <property type="match status" value="1"/>
</dbReference>
<evidence type="ECO:0000313" key="3">
    <source>
        <dbReference type="Proteomes" id="UP000664859"/>
    </source>
</evidence>
<accession>A0A835YKK9</accession>
<organism evidence="2 3">
    <name type="scientific">Tribonema minus</name>
    <dbReference type="NCBI Taxonomy" id="303371"/>
    <lineage>
        <taxon>Eukaryota</taxon>
        <taxon>Sar</taxon>
        <taxon>Stramenopiles</taxon>
        <taxon>Ochrophyta</taxon>
        <taxon>PX clade</taxon>
        <taxon>Xanthophyceae</taxon>
        <taxon>Tribonematales</taxon>
        <taxon>Tribonemataceae</taxon>
        <taxon>Tribonema</taxon>
    </lineage>
</organism>
<dbReference type="SUPFAM" id="SSF48371">
    <property type="entry name" value="ARM repeat"/>
    <property type="match status" value="2"/>
</dbReference>
<keyword evidence="1" id="KW-0677">Repeat</keyword>
<evidence type="ECO:0000313" key="2">
    <source>
        <dbReference type="EMBL" id="KAG5176361.1"/>
    </source>
</evidence>
<gene>
    <name evidence="2" type="ORF">JKP88DRAFT_335694</name>
</gene>
<protein>
    <submittedName>
        <fullName evidence="2">Uncharacterized protein</fullName>
    </submittedName>
</protein>
<dbReference type="InterPro" id="IPR016024">
    <property type="entry name" value="ARM-type_fold"/>
</dbReference>
<dbReference type="AlphaFoldDB" id="A0A835YKK9"/>
<dbReference type="InterPro" id="IPR000225">
    <property type="entry name" value="Armadillo"/>
</dbReference>
<sequence>MELSDTYVADLRREAASISTTKPAKWAKWIISILNVPYPSPMWIELETSGIWNNVIDAVRRYPNHPGVQRHGCRAMAHMAQDETAAARFAAAGACACALDTLRKHPRDEFVQHEGWEVVRKLANTMNRKFWEASDVAELLVKAFVYRSHLKVVEAACWALDELAFYCSPKLRKRFGTAGAWQLLIRAMQDHPGHEPIQHHACRAIGNLLIGDSAACNNAHFAAAAGAPHAAASAVLAALRAFPDSANVQACGCLAMGLLALSDDHRDAFAKRKVVVCELLTAALSNFAEATDVQRWACTALSNVATAAEPLRIALRRAGAVERVAEALRVYGCNSYPVHSTTTQQIATRRRKPHPVQTLNDSMTRNSRLRRRGRRGARSAAGALALDCPDNAAAFCSAGGCGVLMAALDRHPGLSSAGCAAIRALALEPSANAQLCAAGACEFAAAALAPRHRTGPGAAAAAAAADAAAAACGAAAALASSSDGRAALAALGACERVVAVLRAPAHAASEPLQAAGCLAVARLAAARGDDAAWLQRAGDAALRALRAGGGGAAVQENACLAVARVVRAASGSAALPGSAMLRAKLSADACDAALARLDASAAEDADAQRSAWAALARLAKSPSICASLGDRGVCETLVNALRKSEVAPLQEVRWRALARLARSPGNNARLAAAGAPALAYPALCANNVYEVTDAVLKALRHLSRGVGSAATLQLAARKGDDAYTLTMLRGHVERYGIAAVVEAEMAAQEAAAAAAAEGEAAAAAAAEAAELADAAGQLDAAAAEGVAAAAADTVLQLPRPALLDANCNFAQAEASRGAGALDDSAAAAAPAAPAPVGIAMKRKRAAAAAAAEAVAQEPESAPPEAVDSEYAPLPFGIGSTRKRAARAYAAEAVAQETGFDLRAARAYAAEQEVDFATSEAADWEYSQAPPLGIATERRRAARAYAAEQEPDFAASEAAEWEYLPAPPLSITTTRRRAARAYAADAVPQETGFDLPDWEYPPAPLDIGSGTKRKRVAEAEAVAQEPEFAPPALAAAGQADAAPQPDTNAVAAAAAPAADTVWRLRRSALLKFGSSGPFFDPFRHDLLDDGADYPAAPAAPAAAAAAEHSVGAGEVAEQPLGVNSIAAHFDPFRDDVALEDDADDAAAAAAAAAAESSVGAKRKRAAEAAEQRAAAAAAKRMRCGEEAQRGAAAAAAAALASPLLGLAFLADE</sequence>
<proteinExistence type="predicted"/>
<dbReference type="Proteomes" id="UP000664859">
    <property type="component" value="Unassembled WGS sequence"/>
</dbReference>
<dbReference type="EMBL" id="JAFCMP010000537">
    <property type="protein sequence ID" value="KAG5176361.1"/>
    <property type="molecule type" value="Genomic_DNA"/>
</dbReference>